<name>A0A1R2AYL8_9CILI</name>
<dbReference type="PROSITE" id="PS50222">
    <property type="entry name" value="EF_HAND_2"/>
    <property type="match status" value="1"/>
</dbReference>
<reference evidence="3 4" key="1">
    <citation type="submission" date="2016-11" db="EMBL/GenBank/DDBJ databases">
        <title>The macronuclear genome of Stentor coeruleus: a giant cell with tiny introns.</title>
        <authorList>
            <person name="Slabodnick M."/>
            <person name="Ruby J.G."/>
            <person name="Reiff S.B."/>
            <person name="Swart E.C."/>
            <person name="Gosai S."/>
            <person name="Prabakaran S."/>
            <person name="Witkowska E."/>
            <person name="Larue G.E."/>
            <person name="Fisher S."/>
            <person name="Freeman R.M."/>
            <person name="Gunawardena J."/>
            <person name="Chu W."/>
            <person name="Stover N.A."/>
            <person name="Gregory B.D."/>
            <person name="Nowacki M."/>
            <person name="Derisi J."/>
            <person name="Roy S.W."/>
            <person name="Marshall W.F."/>
            <person name="Sood P."/>
        </authorList>
    </citation>
    <scope>NUCLEOTIDE SEQUENCE [LARGE SCALE GENOMIC DNA]</scope>
    <source>
        <strain evidence="3">WM001</strain>
    </source>
</reference>
<proteinExistence type="predicted"/>
<sequence>MGCYYSRESYSEIEKFIVEISESQIGFKNFESKYLDRVIHRYSTFLRISKPQLNRICCELKLDEVSNTALFNQFMVENYYCAKKLSSFGILLGQGNIESKCSLYFKNYDIDNSGTLTKNEVEMMLEQIISMACRVIPKFTEYNNRENPKLREYTSTLSGLEKGLKKNFLGILLDEDESLTEGRFIFKCSSTVAQVLTSSTGIRKYAYEIFKEIERSTRIIISNLNIANVAEDNLILKKFNEAKSSKKNKRKGGLYKPRLNFALNY</sequence>
<evidence type="ECO:0000313" key="4">
    <source>
        <dbReference type="Proteomes" id="UP000187209"/>
    </source>
</evidence>
<dbReference type="GO" id="GO:0005509">
    <property type="term" value="F:calcium ion binding"/>
    <property type="evidence" value="ECO:0007669"/>
    <property type="project" value="InterPro"/>
</dbReference>
<dbReference type="SUPFAM" id="SSF47473">
    <property type="entry name" value="EF-hand"/>
    <property type="match status" value="1"/>
</dbReference>
<dbReference type="Proteomes" id="UP000187209">
    <property type="component" value="Unassembled WGS sequence"/>
</dbReference>
<organism evidence="3 4">
    <name type="scientific">Stentor coeruleus</name>
    <dbReference type="NCBI Taxonomy" id="5963"/>
    <lineage>
        <taxon>Eukaryota</taxon>
        <taxon>Sar</taxon>
        <taxon>Alveolata</taxon>
        <taxon>Ciliophora</taxon>
        <taxon>Postciliodesmatophora</taxon>
        <taxon>Heterotrichea</taxon>
        <taxon>Heterotrichida</taxon>
        <taxon>Stentoridae</taxon>
        <taxon>Stentor</taxon>
    </lineage>
</organism>
<evidence type="ECO:0000259" key="2">
    <source>
        <dbReference type="PROSITE" id="PS50222"/>
    </source>
</evidence>
<dbReference type="InterPro" id="IPR018247">
    <property type="entry name" value="EF_Hand_1_Ca_BS"/>
</dbReference>
<accession>A0A1R2AYL8</accession>
<dbReference type="EMBL" id="MPUH01001178">
    <property type="protein sequence ID" value="OMJ69606.1"/>
    <property type="molecule type" value="Genomic_DNA"/>
</dbReference>
<evidence type="ECO:0000256" key="1">
    <source>
        <dbReference type="ARBA" id="ARBA00022837"/>
    </source>
</evidence>
<comment type="caution">
    <text evidence="3">The sequence shown here is derived from an EMBL/GenBank/DDBJ whole genome shotgun (WGS) entry which is preliminary data.</text>
</comment>
<feature type="domain" description="EF-hand" evidence="2">
    <location>
        <begin position="96"/>
        <end position="131"/>
    </location>
</feature>
<dbReference type="InterPro" id="IPR002048">
    <property type="entry name" value="EF_hand_dom"/>
</dbReference>
<keyword evidence="4" id="KW-1185">Reference proteome</keyword>
<protein>
    <recommendedName>
        <fullName evidence="2">EF-hand domain-containing protein</fullName>
    </recommendedName>
</protein>
<gene>
    <name evidence="3" type="ORF">SteCoe_32624</name>
</gene>
<dbReference type="InterPro" id="IPR011992">
    <property type="entry name" value="EF-hand-dom_pair"/>
</dbReference>
<dbReference type="Gene3D" id="1.10.238.10">
    <property type="entry name" value="EF-hand"/>
    <property type="match status" value="1"/>
</dbReference>
<dbReference type="OrthoDB" id="324823at2759"/>
<keyword evidence="1" id="KW-0106">Calcium</keyword>
<dbReference type="PROSITE" id="PS00018">
    <property type="entry name" value="EF_HAND_1"/>
    <property type="match status" value="1"/>
</dbReference>
<evidence type="ECO:0000313" key="3">
    <source>
        <dbReference type="EMBL" id="OMJ69606.1"/>
    </source>
</evidence>
<dbReference type="AlphaFoldDB" id="A0A1R2AYL8"/>